<dbReference type="AlphaFoldDB" id="A0A158RBR9"/>
<feature type="domain" description="DH" evidence="3">
    <location>
        <begin position="156"/>
        <end position="353"/>
    </location>
</feature>
<dbReference type="SUPFAM" id="SSF50729">
    <property type="entry name" value="PH domain-like"/>
    <property type="match status" value="1"/>
</dbReference>
<dbReference type="PROSITE" id="PS50010">
    <property type="entry name" value="DH_2"/>
    <property type="match status" value="1"/>
</dbReference>
<accession>A0A158RBR9</accession>
<organism evidence="4">
    <name type="scientific">Thelazia callipaeda</name>
    <name type="common">Oriental eyeworm</name>
    <name type="synonym">Parasitic nematode</name>
    <dbReference type="NCBI Taxonomy" id="103827"/>
    <lineage>
        <taxon>Eukaryota</taxon>
        <taxon>Metazoa</taxon>
        <taxon>Ecdysozoa</taxon>
        <taxon>Nematoda</taxon>
        <taxon>Chromadorea</taxon>
        <taxon>Rhabditida</taxon>
        <taxon>Spirurina</taxon>
        <taxon>Spiruromorpha</taxon>
        <taxon>Thelazioidea</taxon>
        <taxon>Thelaziidae</taxon>
        <taxon>Thelazia</taxon>
    </lineage>
</organism>
<dbReference type="SMART" id="SM00325">
    <property type="entry name" value="RhoGEF"/>
    <property type="match status" value="1"/>
</dbReference>
<dbReference type="PANTHER" id="PTHR13217">
    <property type="entry name" value="PLECKSTRIN HOMOLOGY DOMAIN-CONTAINING FAMILY G MEMBER 7"/>
    <property type="match status" value="1"/>
</dbReference>
<reference evidence="4" key="1">
    <citation type="submission" date="2016-04" db="UniProtKB">
        <authorList>
            <consortium name="WormBaseParasite"/>
        </authorList>
    </citation>
    <scope>IDENTIFICATION</scope>
</reference>
<evidence type="ECO:0000313" key="4">
    <source>
        <dbReference type="WBParaSite" id="TCLT_0000540401-mRNA-1"/>
    </source>
</evidence>
<dbReference type="InterPro" id="IPR000219">
    <property type="entry name" value="DH_dom"/>
</dbReference>
<feature type="compositionally biased region" description="Polar residues" evidence="1">
    <location>
        <begin position="564"/>
        <end position="575"/>
    </location>
</feature>
<dbReference type="GO" id="GO:0005085">
    <property type="term" value="F:guanyl-nucleotide exchange factor activity"/>
    <property type="evidence" value="ECO:0007669"/>
    <property type="project" value="InterPro"/>
</dbReference>
<feature type="domain" description="PH" evidence="2">
    <location>
        <begin position="407"/>
        <end position="527"/>
    </location>
</feature>
<dbReference type="GO" id="GO:0007266">
    <property type="term" value="P:Rho protein signal transduction"/>
    <property type="evidence" value="ECO:0007669"/>
    <property type="project" value="TreeGrafter"/>
</dbReference>
<evidence type="ECO:0000259" key="3">
    <source>
        <dbReference type="PROSITE" id="PS50010"/>
    </source>
</evidence>
<feature type="compositionally biased region" description="Polar residues" evidence="1">
    <location>
        <begin position="589"/>
        <end position="628"/>
    </location>
</feature>
<dbReference type="InterPro" id="IPR011993">
    <property type="entry name" value="PH-like_dom_sf"/>
</dbReference>
<sequence length="628" mass="72975">LQHEETEIQTIHPNREQLTRRHALVPETVTEREGCSDNVIIVPHLKISPNESQLYNRAISSGGGLLADLQRATIATQAFYADANEQSKTRSPWILKRLYEWSHRAKRREIIKHVQAALETSSDAEFDDEELEKLLPVSWDEMFVVAVESLESMDKKRLQAVWELFHSELIFLHKQLLVLRNVYKEPLKKCQVEGCLLTVEPDLLFGNLDQICRISRSFCKSFLKIMNEVHTDGEGDYNTTDLIVKLFDRFSKGPSTISAYQAYCINYKATMEYLGSIREKDERFTEFERICLTDPRCERLQLEDLLIAPLQRITRLPILLREIHKYTKDDEDKGRIEKVIESMNESLRSIDDSVQWLHNFERLQQLQNSVVWPSIIELEPRTFIPDFLRVALSRQFCENLLVHPRRKLVHEGHLELLENGRTCDCYAFLFNDMFVLTKMKKCTRMRKGTAQQTKPEHYIVQKQPIPLDSCVFCDADSNDSTTFMSLKFAFVIIHLTRYYQVVSIFTLQAASKHDKELWIGKFQESIENYESIQLKDMLKCTPLYSSLSLRRCSSSRLLRPGVYNNPNQDYKQQSNPEKHTKKQTDIENKQQQQSTNSAPMDGTTKTCTSLIPSSNDDNPIAQFNTDAI</sequence>
<dbReference type="Gene3D" id="2.30.29.30">
    <property type="entry name" value="Pleckstrin-homology domain (PH domain)/Phosphotyrosine-binding domain (PTB)"/>
    <property type="match status" value="1"/>
</dbReference>
<dbReference type="CDD" id="cd00160">
    <property type="entry name" value="RhoGEF"/>
    <property type="match status" value="1"/>
</dbReference>
<dbReference type="SUPFAM" id="SSF48065">
    <property type="entry name" value="DBL homology domain (DH-domain)"/>
    <property type="match status" value="1"/>
</dbReference>
<dbReference type="InterPro" id="IPR035899">
    <property type="entry name" value="DBL_dom_sf"/>
</dbReference>
<dbReference type="PROSITE" id="PS50003">
    <property type="entry name" value="PH_DOMAIN"/>
    <property type="match status" value="1"/>
</dbReference>
<dbReference type="SMART" id="SM00233">
    <property type="entry name" value="PH"/>
    <property type="match status" value="1"/>
</dbReference>
<dbReference type="InterPro" id="IPR001849">
    <property type="entry name" value="PH_domain"/>
</dbReference>
<dbReference type="Gene3D" id="1.20.900.10">
    <property type="entry name" value="Dbl homology (DH) domain"/>
    <property type="match status" value="1"/>
</dbReference>
<dbReference type="WBParaSite" id="TCLT_0000540401-mRNA-1">
    <property type="protein sequence ID" value="TCLT_0000540401-mRNA-1"/>
    <property type="gene ID" value="TCLT_0000540401"/>
</dbReference>
<dbReference type="InterPro" id="IPR040181">
    <property type="entry name" value="PKHG5/7"/>
</dbReference>
<dbReference type="OMA" id="SRQFCEN"/>
<proteinExistence type="predicted"/>
<feature type="region of interest" description="Disordered" evidence="1">
    <location>
        <begin position="559"/>
        <end position="628"/>
    </location>
</feature>
<protein>
    <submittedName>
        <fullName evidence="4">Pleckstrin homology domain-containing family G member 7</fullName>
    </submittedName>
</protein>
<dbReference type="Pfam" id="PF16652">
    <property type="entry name" value="PH_13"/>
    <property type="match status" value="1"/>
</dbReference>
<feature type="compositionally biased region" description="Basic and acidic residues" evidence="1">
    <location>
        <begin position="576"/>
        <end position="588"/>
    </location>
</feature>
<dbReference type="Pfam" id="PF00621">
    <property type="entry name" value="RhoGEF"/>
    <property type="match status" value="1"/>
</dbReference>
<evidence type="ECO:0000256" key="1">
    <source>
        <dbReference type="SAM" id="MobiDB-lite"/>
    </source>
</evidence>
<name>A0A158RBR9_THECL</name>
<evidence type="ECO:0000259" key="2">
    <source>
        <dbReference type="PROSITE" id="PS50003"/>
    </source>
</evidence>
<dbReference type="PANTHER" id="PTHR13217:SF6">
    <property type="entry name" value="PLECKSTRIN HOMOLOGY DOMAIN-CONTAINING FAMILY G MEMBER 7"/>
    <property type="match status" value="1"/>
</dbReference>